<feature type="region of interest" description="Disordered" evidence="1">
    <location>
        <begin position="283"/>
        <end position="324"/>
    </location>
</feature>
<dbReference type="VEuPathDB" id="AmoebaDB:NfTy_067570"/>
<dbReference type="PANTHER" id="PTHR43358">
    <property type="entry name" value="ALPHA/BETA-HYDROLASE"/>
    <property type="match status" value="1"/>
</dbReference>
<dbReference type="Pfam" id="PF12146">
    <property type="entry name" value="Hydrolase_4"/>
    <property type="match status" value="1"/>
</dbReference>
<name>A0A6A5B8L8_NAEFO</name>
<dbReference type="OrthoDB" id="10249433at2759"/>
<sequence>MNFNIKNIGNLWDEICNLIIRPQRCIYEPSIALGPKLFTLDNRIFERKDFQLTNSRGKVIECSHYQPIESQRTKEKLPCVIYCHGNCGSRCDALDAVSILLPYNITVFAFDFTGSGLSEGDYVSLGNYEKQDVGTIVEYLWSTKRVSRIGLWGRSMGAATSIMYASIDQSIAGIVVDSPFTSLEDLAMELVHSYQSWIPKKMIKMGINLIRKSIIGKAGFDIRSCAPIECAGSCFLYETYAGDKNMIRFEGDHNSARPDFMYDSVCIFFYNVLVSNDKELENKDIPKGSMAHKNDVGVVTEKGRQNSTSESPAKKNPSASSKISIPREAAHNDSFFQSPSYPQMIVPSSLNDNYEGFGNSDEDEMLFLALIESVKEELNVCKDENERKELETRLKELYEQAKVNSAFL</sequence>
<evidence type="ECO:0000313" key="3">
    <source>
        <dbReference type="EMBL" id="KAF0971501.1"/>
    </source>
</evidence>
<evidence type="ECO:0000259" key="2">
    <source>
        <dbReference type="Pfam" id="PF12146"/>
    </source>
</evidence>
<dbReference type="SUPFAM" id="SSF53474">
    <property type="entry name" value="alpha/beta-Hydrolases"/>
    <property type="match status" value="1"/>
</dbReference>
<dbReference type="VEuPathDB" id="AmoebaDB:FDP41_010233"/>
<dbReference type="InterPro" id="IPR022742">
    <property type="entry name" value="Hydrolase_4"/>
</dbReference>
<feature type="domain" description="Serine aminopeptidase S33" evidence="2">
    <location>
        <begin position="79"/>
        <end position="203"/>
    </location>
</feature>
<dbReference type="Gene3D" id="3.40.50.1820">
    <property type="entry name" value="alpha/beta hydrolase"/>
    <property type="match status" value="1"/>
</dbReference>
<dbReference type="PANTHER" id="PTHR43358:SF4">
    <property type="entry name" value="ALPHA_BETA HYDROLASE FOLD-1 DOMAIN-CONTAINING PROTEIN"/>
    <property type="match status" value="1"/>
</dbReference>
<dbReference type="EMBL" id="VFQX01000080">
    <property type="protein sequence ID" value="KAF0971501.1"/>
    <property type="molecule type" value="Genomic_DNA"/>
</dbReference>
<dbReference type="AlphaFoldDB" id="A0A6A5B8L8"/>
<evidence type="ECO:0000256" key="1">
    <source>
        <dbReference type="SAM" id="MobiDB-lite"/>
    </source>
</evidence>
<dbReference type="GeneID" id="68117448"/>
<reference evidence="3 4" key="1">
    <citation type="journal article" date="2019" name="Sci. Rep.">
        <title>Nanopore sequencing improves the draft genome of the human pathogenic amoeba Naegleria fowleri.</title>
        <authorList>
            <person name="Liechti N."/>
            <person name="Schurch N."/>
            <person name="Bruggmann R."/>
            <person name="Wittwer M."/>
        </authorList>
    </citation>
    <scope>NUCLEOTIDE SEQUENCE [LARGE SCALE GENOMIC DNA]</scope>
    <source>
        <strain evidence="3 4">ATCC 30894</strain>
    </source>
</reference>
<accession>A0A6A5B8L8</accession>
<dbReference type="VEuPathDB" id="AmoebaDB:NF0023480"/>
<dbReference type="InterPro" id="IPR029058">
    <property type="entry name" value="AB_hydrolase_fold"/>
</dbReference>
<dbReference type="RefSeq" id="XP_044556217.1">
    <property type="nucleotide sequence ID" value="XM_044700509.1"/>
</dbReference>
<gene>
    <name evidence="3" type="ORF">FDP41_010233</name>
</gene>
<organism evidence="3 4">
    <name type="scientific">Naegleria fowleri</name>
    <name type="common">Brain eating amoeba</name>
    <dbReference type="NCBI Taxonomy" id="5763"/>
    <lineage>
        <taxon>Eukaryota</taxon>
        <taxon>Discoba</taxon>
        <taxon>Heterolobosea</taxon>
        <taxon>Tetramitia</taxon>
        <taxon>Eutetramitia</taxon>
        <taxon>Vahlkampfiidae</taxon>
        <taxon>Naegleria</taxon>
    </lineage>
</organism>
<dbReference type="OMA" id="QVSPLNY"/>
<protein>
    <recommendedName>
        <fullName evidence="2">Serine aminopeptidase S33 domain-containing protein</fullName>
    </recommendedName>
</protein>
<evidence type="ECO:0000313" key="4">
    <source>
        <dbReference type="Proteomes" id="UP000444721"/>
    </source>
</evidence>
<dbReference type="InterPro" id="IPR052920">
    <property type="entry name" value="DNA-binding_regulatory"/>
</dbReference>
<comment type="caution">
    <text evidence="3">The sequence shown here is derived from an EMBL/GenBank/DDBJ whole genome shotgun (WGS) entry which is preliminary data.</text>
</comment>
<dbReference type="Proteomes" id="UP000444721">
    <property type="component" value="Unassembled WGS sequence"/>
</dbReference>
<feature type="compositionally biased region" description="Low complexity" evidence="1">
    <location>
        <begin position="309"/>
        <end position="324"/>
    </location>
</feature>
<proteinExistence type="predicted"/>
<keyword evidence="4" id="KW-1185">Reference proteome</keyword>